<dbReference type="EMBL" id="JACTVA010000092">
    <property type="protein sequence ID" value="MBC9210023.1"/>
    <property type="molecule type" value="Genomic_DNA"/>
</dbReference>
<organism evidence="2 3">
    <name type="scientific">Teichococcus aerophilus</name>
    <dbReference type="NCBI Taxonomy" id="1224513"/>
    <lineage>
        <taxon>Bacteria</taxon>
        <taxon>Pseudomonadati</taxon>
        <taxon>Pseudomonadota</taxon>
        <taxon>Alphaproteobacteria</taxon>
        <taxon>Acetobacterales</taxon>
        <taxon>Roseomonadaceae</taxon>
        <taxon>Roseomonas</taxon>
    </lineage>
</organism>
<dbReference type="Proteomes" id="UP000626026">
    <property type="component" value="Unassembled WGS sequence"/>
</dbReference>
<comment type="caution">
    <text evidence="2">The sequence shown here is derived from an EMBL/GenBank/DDBJ whole genome shotgun (WGS) entry which is preliminary data.</text>
</comment>
<name>A0ABR7RUR0_9PROT</name>
<evidence type="ECO:0000256" key="1">
    <source>
        <dbReference type="SAM" id="MobiDB-lite"/>
    </source>
</evidence>
<evidence type="ECO:0000313" key="2">
    <source>
        <dbReference type="EMBL" id="MBC9210023.1"/>
    </source>
</evidence>
<accession>A0ABR7RUR0</accession>
<feature type="region of interest" description="Disordered" evidence="1">
    <location>
        <begin position="25"/>
        <end position="50"/>
    </location>
</feature>
<evidence type="ECO:0000313" key="3">
    <source>
        <dbReference type="Proteomes" id="UP000626026"/>
    </source>
</evidence>
<keyword evidence="3" id="KW-1185">Reference proteome</keyword>
<reference evidence="2 3" key="1">
    <citation type="journal article" date="2013" name="Int. J. Syst. Evol. Microbiol.">
        <title>Roseomonas aerophila sp. nov., isolated from air.</title>
        <authorList>
            <person name="Kim S.J."/>
            <person name="Weon H.Y."/>
            <person name="Ahn J.H."/>
            <person name="Hong S.B."/>
            <person name="Seok S.J."/>
            <person name="Whang K.S."/>
            <person name="Kwon S.W."/>
        </authorList>
    </citation>
    <scope>NUCLEOTIDE SEQUENCE [LARGE SCALE GENOMIC DNA]</scope>
    <source>
        <strain evidence="2 3">NBRC 108923</strain>
    </source>
</reference>
<gene>
    <name evidence="2" type="ORF">IBL26_24545</name>
</gene>
<dbReference type="RefSeq" id="WP_187787138.1">
    <property type="nucleotide sequence ID" value="NZ_JACTVA010000092.1"/>
</dbReference>
<proteinExistence type="predicted"/>
<protein>
    <submittedName>
        <fullName evidence="2">Uncharacterized protein</fullName>
    </submittedName>
</protein>
<feature type="compositionally biased region" description="Basic and acidic residues" evidence="1">
    <location>
        <begin position="27"/>
        <end position="42"/>
    </location>
</feature>
<sequence length="92" mass="10229">MLRRKACHSATQADADIPVIQIIVPDHSSRPNDPDGRRHNPAEQDGTEIPVDAVGKKAVVLLPVWHNSEGRLKPRPPSVELLTCGDRFSRKY</sequence>